<organism evidence="1 2">
    <name type="scientific">Rhodnius prolixus</name>
    <name type="common">Triatomid bug</name>
    <dbReference type="NCBI Taxonomy" id="13249"/>
    <lineage>
        <taxon>Eukaryota</taxon>
        <taxon>Metazoa</taxon>
        <taxon>Ecdysozoa</taxon>
        <taxon>Arthropoda</taxon>
        <taxon>Hexapoda</taxon>
        <taxon>Insecta</taxon>
        <taxon>Pterygota</taxon>
        <taxon>Neoptera</taxon>
        <taxon>Paraneoptera</taxon>
        <taxon>Hemiptera</taxon>
        <taxon>Heteroptera</taxon>
        <taxon>Panheteroptera</taxon>
        <taxon>Cimicomorpha</taxon>
        <taxon>Reduviidae</taxon>
        <taxon>Triatominae</taxon>
        <taxon>Rhodnius</taxon>
    </lineage>
</organism>
<evidence type="ECO:0000313" key="2">
    <source>
        <dbReference type="Proteomes" id="UP000015103"/>
    </source>
</evidence>
<protein>
    <submittedName>
        <fullName evidence="1">Uncharacterized protein</fullName>
    </submittedName>
</protein>
<dbReference type="HOGENOM" id="CLU_1216097_0_0_1"/>
<proteinExistence type="predicted"/>
<evidence type="ECO:0000313" key="1">
    <source>
        <dbReference type="EnsemblMetazoa" id="RPRC009155-PA"/>
    </source>
</evidence>
<accession>T1HYN5</accession>
<dbReference type="AlphaFoldDB" id="T1HYN5"/>
<name>T1HYN5_RHOPR</name>
<dbReference type="Proteomes" id="UP000015103">
    <property type="component" value="Unassembled WGS sequence"/>
</dbReference>
<dbReference type="EnsemblMetazoa" id="RPRC009155-RA">
    <property type="protein sequence ID" value="RPRC009155-PA"/>
    <property type="gene ID" value="RPRC009155"/>
</dbReference>
<dbReference type="EMBL" id="ACPB03018501">
    <property type="status" value="NOT_ANNOTATED_CDS"/>
    <property type="molecule type" value="Genomic_DNA"/>
</dbReference>
<dbReference type="InParanoid" id="T1HYN5"/>
<dbReference type="VEuPathDB" id="VectorBase:RPRC009155"/>
<keyword evidence="2" id="KW-1185">Reference proteome</keyword>
<sequence>MDSNCGKNTSSDRMICDPRQGFHQDWTINLLQYGLLLYSSNIRTAYYMKCHQENVKGLCQKLKYISRLEWNLLLSKASSQIQSPQSVNRNKIITFNMDINVTFVIFSLEDGLIKVGEYKNNELTWDKNYGEENEETLNLSSTCVQFKIRPTKSTITTNYHNIIIPYYAGKSSFENIINFRNLGHIQMIGIVCGIGFGITIILTFVFYNVYRGFNIVTNRTSSFSSRTT</sequence>
<reference evidence="1" key="1">
    <citation type="submission" date="2015-05" db="UniProtKB">
        <authorList>
            <consortium name="EnsemblMetazoa"/>
        </authorList>
    </citation>
    <scope>IDENTIFICATION</scope>
</reference>